<keyword evidence="6" id="KW-1185">Reference proteome</keyword>
<evidence type="ECO:0000313" key="6">
    <source>
        <dbReference type="Proteomes" id="UP001055804"/>
    </source>
</evidence>
<comment type="caution">
    <text evidence="5">The sequence shown here is derived from an EMBL/GenBank/DDBJ whole genome shotgun (WGS) entry which is preliminary data.</text>
</comment>
<feature type="chain" id="PRO_5039888956" evidence="3">
    <location>
        <begin position="27"/>
        <end position="419"/>
    </location>
</feature>
<gene>
    <name evidence="5" type="ORF">NJQ99_15930</name>
</gene>
<dbReference type="InterPro" id="IPR028082">
    <property type="entry name" value="Peripla_BP_I"/>
</dbReference>
<dbReference type="AlphaFoldDB" id="A0A9J6PJB8"/>
<dbReference type="SUPFAM" id="SSF53822">
    <property type="entry name" value="Periplasmic binding protein-like I"/>
    <property type="match status" value="1"/>
</dbReference>
<keyword evidence="2 3" id="KW-0732">Signal</keyword>
<evidence type="ECO:0000256" key="3">
    <source>
        <dbReference type="SAM" id="SignalP"/>
    </source>
</evidence>
<evidence type="ECO:0000259" key="4">
    <source>
        <dbReference type="Pfam" id="PF13458"/>
    </source>
</evidence>
<name>A0A9J6PJB8_9PROT</name>
<comment type="similarity">
    <text evidence="1">Belongs to the leucine-binding protein family.</text>
</comment>
<dbReference type="RefSeq" id="WP_269333872.1">
    <property type="nucleotide sequence ID" value="NZ_JAMZFT010000004.1"/>
</dbReference>
<dbReference type="PANTHER" id="PTHR47235">
    <property type="entry name" value="BLR6548 PROTEIN"/>
    <property type="match status" value="1"/>
</dbReference>
<evidence type="ECO:0000256" key="2">
    <source>
        <dbReference type="ARBA" id="ARBA00022729"/>
    </source>
</evidence>
<reference evidence="5" key="1">
    <citation type="submission" date="2022-06" db="EMBL/GenBank/DDBJ databases">
        <title>Isolation and Genomics of Futiania mangrovii gen. nov., sp. nov., a Rare and Metabolically-versatile member in the Class Alphaproteobacteria.</title>
        <authorList>
            <person name="Liu L."/>
            <person name="Huang W.-C."/>
            <person name="Pan J."/>
            <person name="Li J."/>
            <person name="Huang Y."/>
            <person name="Du H."/>
            <person name="Liu Y."/>
            <person name="Li M."/>
        </authorList>
    </citation>
    <scope>NUCLEOTIDE SEQUENCE</scope>
    <source>
        <strain evidence="5">FT118</strain>
    </source>
</reference>
<accession>A0A9J6PJB8</accession>
<dbReference type="Gene3D" id="3.40.50.2300">
    <property type="match status" value="2"/>
</dbReference>
<dbReference type="Proteomes" id="UP001055804">
    <property type="component" value="Unassembled WGS sequence"/>
</dbReference>
<feature type="signal peptide" evidence="3">
    <location>
        <begin position="1"/>
        <end position="26"/>
    </location>
</feature>
<dbReference type="Pfam" id="PF13458">
    <property type="entry name" value="Peripla_BP_6"/>
    <property type="match status" value="1"/>
</dbReference>
<evidence type="ECO:0000256" key="1">
    <source>
        <dbReference type="ARBA" id="ARBA00010062"/>
    </source>
</evidence>
<sequence length="419" mass="45879">MTLARRIAGVAAGIGLAAAFAVQAQAAEPVKFGICYDLSKAYTFISPQVLQGARDLATLTNMKGGIEGHPIEMVVQDHGNEPQRGIECYERLKREGVMIFDMLSTPVSIAVLPRIMQDQNILLQSLVGRGDAVDGEVFKWVFPVGPTYWGQAANDIEFIRQKSGGKLEGVKVAFVYLDYPFGQEPIGILKKLAEKEGFDLQLFPVPLPGNDQATTWSQMRRFQPDWIISWMFSNAHVVASREMKRNGIPISKYLSVNWLNEVDIRNIGPEAAAGLKRGTNVAGGQEVPIIAEIIDKVYGAGKGAGDRKAIEDVYYNTGVAIYSVAFEAVRKAIADHGLPLTAEKVKAGFESLKEFDANGLLAPVTVTASDHGGGGKTRVETWDGTKWVPETDWLSAYTDVVWEKVREESSKFAKDQAKQ</sequence>
<feature type="domain" description="Leucine-binding protein" evidence="4">
    <location>
        <begin position="29"/>
        <end position="383"/>
    </location>
</feature>
<dbReference type="EMBL" id="JAMZFT010000004">
    <property type="protein sequence ID" value="MCP1337912.1"/>
    <property type="molecule type" value="Genomic_DNA"/>
</dbReference>
<protein>
    <submittedName>
        <fullName evidence="5">ABC transporter substrate-binding protein</fullName>
    </submittedName>
</protein>
<proteinExistence type="inferred from homology"/>
<dbReference type="InterPro" id="IPR028081">
    <property type="entry name" value="Leu-bd"/>
</dbReference>
<evidence type="ECO:0000313" key="5">
    <source>
        <dbReference type="EMBL" id="MCP1337912.1"/>
    </source>
</evidence>
<organism evidence="5 6">
    <name type="scientific">Futiania mangrovi</name>
    <dbReference type="NCBI Taxonomy" id="2959716"/>
    <lineage>
        <taxon>Bacteria</taxon>
        <taxon>Pseudomonadati</taxon>
        <taxon>Pseudomonadota</taxon>
        <taxon>Alphaproteobacteria</taxon>
        <taxon>Futianiales</taxon>
        <taxon>Futianiaceae</taxon>
        <taxon>Futiania</taxon>
    </lineage>
</organism>
<dbReference type="CDD" id="cd06334">
    <property type="entry name" value="PBP1_ABC_ligand_binding-like"/>
    <property type="match status" value="1"/>
</dbReference>
<dbReference type="PANTHER" id="PTHR47235:SF1">
    <property type="entry name" value="BLR6548 PROTEIN"/>
    <property type="match status" value="1"/>
</dbReference>